<accession>A0A0F6PZW5</accession>
<proteinExistence type="predicted"/>
<sequence length="211" mass="23510">MIMGFLKDISKWLSGGGKKIDSVRSASIKLKVFNKRLMRQTKKLEITAKIARDKAVNLRKQGDLDGSKFHARNYLQVKKQARAVEFFRTNLEGLQFKLDQANAVKDVSQIMTGIAQSLSVLKNQLSVPQIQEVMSQIDIDMEEFAITADITTEGMDSISIDTAVTDSDVNEVLGEMDAEIQVEMGAELPTAASDEKIAELEKELNRLKSDE</sequence>
<protein>
    <submittedName>
        <fullName evidence="1">Putative Vps2/24/46-like protein</fullName>
    </submittedName>
</protein>
<dbReference type="Gene3D" id="6.10.140.1230">
    <property type="match status" value="1"/>
</dbReference>
<dbReference type="PANTHER" id="PTHR10476">
    <property type="entry name" value="CHARGED MULTIVESICULAR BODY PROTEIN"/>
    <property type="match status" value="1"/>
</dbReference>
<organism evidence="1">
    <name type="scientific">uncultured organism</name>
    <dbReference type="NCBI Taxonomy" id="155900"/>
    <lineage>
        <taxon>unclassified sequences</taxon>
        <taxon>environmental samples</taxon>
    </lineage>
</organism>
<dbReference type="Pfam" id="PF03357">
    <property type="entry name" value="Snf7"/>
    <property type="match status" value="1"/>
</dbReference>
<name>A0A0F6PZW5_9ZZZZ</name>
<dbReference type="EMBL" id="KP869661">
    <property type="protein sequence ID" value="AKC94932.1"/>
    <property type="molecule type" value="Genomic_DNA"/>
</dbReference>
<reference evidence="1" key="1">
    <citation type="journal article" date="2015" name="Nature">
        <title>Complex archaea that bridge the gap between prokaryotes and eukaryotes.</title>
        <authorList>
            <person name="Spang A."/>
            <person name="Saw J.H."/>
            <person name="Jorgensen S.L."/>
            <person name="Zaremba-Niedzwiedzka K."/>
            <person name="Martijn J."/>
            <person name="Lind A.E."/>
            <person name="van Eijk R."/>
            <person name="Schleper C."/>
            <person name="Guy L."/>
            <person name="Ettema T.J."/>
        </authorList>
    </citation>
    <scope>NUCLEOTIDE SEQUENCE</scope>
</reference>
<dbReference type="InterPro" id="IPR005024">
    <property type="entry name" value="Snf7_fam"/>
</dbReference>
<evidence type="ECO:0000313" key="1">
    <source>
        <dbReference type="EMBL" id="AKC94932.1"/>
    </source>
</evidence>
<dbReference type="AlphaFoldDB" id="A0A0F6PZW5"/>